<dbReference type="PROSITE" id="PS50011">
    <property type="entry name" value="PROTEIN_KINASE_DOM"/>
    <property type="match status" value="1"/>
</dbReference>
<dbReference type="SUPFAM" id="SSF56112">
    <property type="entry name" value="Protein kinase-like (PK-like)"/>
    <property type="match status" value="1"/>
</dbReference>
<dbReference type="OrthoDB" id="310217at2759"/>
<evidence type="ECO:0000256" key="9">
    <source>
        <dbReference type="SAM" id="MobiDB-lite"/>
    </source>
</evidence>
<dbReference type="Pfam" id="PF00069">
    <property type="entry name" value="Pkinase"/>
    <property type="match status" value="1"/>
</dbReference>
<dbReference type="InterPro" id="IPR000719">
    <property type="entry name" value="Prot_kinase_dom"/>
</dbReference>
<dbReference type="GO" id="GO:0004674">
    <property type="term" value="F:protein serine/threonine kinase activity"/>
    <property type="evidence" value="ECO:0007669"/>
    <property type="project" value="UniProtKB-KW"/>
</dbReference>
<evidence type="ECO:0000256" key="3">
    <source>
        <dbReference type="ARBA" id="ARBA00022679"/>
    </source>
</evidence>
<protein>
    <recommendedName>
        <fullName evidence="1">non-specific serine/threonine protein kinase</fullName>
        <ecNumber evidence="1">2.7.11.1</ecNumber>
    </recommendedName>
</protein>
<sequence length="371" mass="42027">MAKRKGTTPATGAGRRSKRTKTAPAPTFVWKSREWKEKVHCNDDVSILEKISNRKQKVVTKVLLVTEDDDLPREVSIMLMVPGCNRIVTPIHYTWDDPDEYHGTAFYEYYPLGDLAQWKEDFNDRNYKPVPESFIWRFFFQMAQALALLQAQIGPNLEECEILLHRDIKPMNFLVVENPSSTYPSFKLHDFGCATVYRKSEARDSAIVGTFEYQPPEIGKVNTKAAEIWALGACVHFLATGIYPTEDKYEFGEAYVDEHGQDPDEAVDYGGAGRWYAAHVPRQVTPINLSPGQQRQQGLGPFLSHGGERFVHQYSDELNSWMKRCLSFTPGGRPTAIRLVNEMGTVAKKMLYKMGGKAALVDLETEYDVAA</sequence>
<evidence type="ECO:0000256" key="2">
    <source>
        <dbReference type="ARBA" id="ARBA00022527"/>
    </source>
</evidence>
<dbReference type="PANTHER" id="PTHR43671">
    <property type="entry name" value="SERINE/THREONINE-PROTEIN KINASE NEK"/>
    <property type="match status" value="1"/>
</dbReference>
<comment type="catalytic activity">
    <reaction evidence="8">
        <text>L-seryl-[protein] + ATP = O-phospho-L-seryl-[protein] + ADP + H(+)</text>
        <dbReference type="Rhea" id="RHEA:17989"/>
        <dbReference type="Rhea" id="RHEA-COMP:9863"/>
        <dbReference type="Rhea" id="RHEA-COMP:11604"/>
        <dbReference type="ChEBI" id="CHEBI:15378"/>
        <dbReference type="ChEBI" id="CHEBI:29999"/>
        <dbReference type="ChEBI" id="CHEBI:30616"/>
        <dbReference type="ChEBI" id="CHEBI:83421"/>
        <dbReference type="ChEBI" id="CHEBI:456216"/>
        <dbReference type="EC" id="2.7.11.1"/>
    </reaction>
</comment>
<dbReference type="EC" id="2.7.11.1" evidence="1"/>
<dbReference type="RefSeq" id="XP_001802178.1">
    <property type="nucleotide sequence ID" value="XM_001802126.1"/>
</dbReference>
<keyword evidence="2" id="KW-0723">Serine/threonine-protein kinase</keyword>
<dbReference type="InterPro" id="IPR050660">
    <property type="entry name" value="NEK_Ser/Thr_kinase"/>
</dbReference>
<keyword evidence="12" id="KW-1185">Reference proteome</keyword>
<name>A0A7U2I2V2_PHANO</name>
<evidence type="ECO:0000256" key="5">
    <source>
        <dbReference type="ARBA" id="ARBA00022777"/>
    </source>
</evidence>
<keyword evidence="5" id="KW-0418">Kinase</keyword>
<keyword evidence="4" id="KW-0547">Nucleotide-binding</keyword>
<evidence type="ECO:0000256" key="7">
    <source>
        <dbReference type="ARBA" id="ARBA00047899"/>
    </source>
</evidence>
<feature type="domain" description="Protein kinase" evidence="10">
    <location>
        <begin position="1"/>
        <end position="346"/>
    </location>
</feature>
<dbReference type="KEGG" id="pno:SNOG_11946"/>
<evidence type="ECO:0000313" key="12">
    <source>
        <dbReference type="Proteomes" id="UP000663193"/>
    </source>
</evidence>
<keyword evidence="3" id="KW-0808">Transferase</keyword>
<dbReference type="OMA" id="ACIHFLA"/>
<evidence type="ECO:0000256" key="6">
    <source>
        <dbReference type="ARBA" id="ARBA00022840"/>
    </source>
</evidence>
<reference evidence="12" key="1">
    <citation type="journal article" date="2021" name="BMC Genomics">
        <title>Chromosome-level genome assembly and manually-curated proteome of model necrotroph Parastagonospora nodorum Sn15 reveals a genome-wide trove of candidate effector homologs, and redundancy of virulence-related functions within an accessory chromosome.</title>
        <authorList>
            <person name="Bertazzoni S."/>
            <person name="Jones D.A.B."/>
            <person name="Phan H.T."/>
            <person name="Tan K.-C."/>
            <person name="Hane J.K."/>
        </authorList>
    </citation>
    <scope>NUCLEOTIDE SEQUENCE [LARGE SCALE GENOMIC DNA]</scope>
    <source>
        <strain evidence="12">SN15 / ATCC MYA-4574 / FGSC 10173)</strain>
    </source>
</reference>
<evidence type="ECO:0000256" key="8">
    <source>
        <dbReference type="ARBA" id="ARBA00048679"/>
    </source>
</evidence>
<proteinExistence type="predicted"/>
<organism evidence="11 12">
    <name type="scientific">Phaeosphaeria nodorum (strain SN15 / ATCC MYA-4574 / FGSC 10173)</name>
    <name type="common">Glume blotch fungus</name>
    <name type="synonym">Parastagonospora nodorum</name>
    <dbReference type="NCBI Taxonomy" id="321614"/>
    <lineage>
        <taxon>Eukaryota</taxon>
        <taxon>Fungi</taxon>
        <taxon>Dikarya</taxon>
        <taxon>Ascomycota</taxon>
        <taxon>Pezizomycotina</taxon>
        <taxon>Dothideomycetes</taxon>
        <taxon>Pleosporomycetidae</taxon>
        <taxon>Pleosporales</taxon>
        <taxon>Pleosporineae</taxon>
        <taxon>Phaeosphaeriaceae</taxon>
        <taxon>Parastagonospora</taxon>
    </lineage>
</organism>
<dbReference type="PANTHER" id="PTHR43671:SF98">
    <property type="entry name" value="SERINE_THREONINE-PROTEIN KINASE NEK11"/>
    <property type="match status" value="1"/>
</dbReference>
<gene>
    <name evidence="11" type="ORF">JI435_119460</name>
</gene>
<dbReference type="Proteomes" id="UP000663193">
    <property type="component" value="Chromosome 12"/>
</dbReference>
<evidence type="ECO:0000259" key="10">
    <source>
        <dbReference type="PROSITE" id="PS50011"/>
    </source>
</evidence>
<feature type="region of interest" description="Disordered" evidence="9">
    <location>
        <begin position="1"/>
        <end position="24"/>
    </location>
</feature>
<dbReference type="GO" id="GO:0005524">
    <property type="term" value="F:ATP binding"/>
    <property type="evidence" value="ECO:0007669"/>
    <property type="project" value="UniProtKB-KW"/>
</dbReference>
<evidence type="ECO:0000256" key="1">
    <source>
        <dbReference type="ARBA" id="ARBA00012513"/>
    </source>
</evidence>
<dbReference type="VEuPathDB" id="FungiDB:JI435_119460"/>
<dbReference type="InterPro" id="IPR011009">
    <property type="entry name" value="Kinase-like_dom_sf"/>
</dbReference>
<dbReference type="EMBL" id="CP069034">
    <property type="protein sequence ID" value="QRD01266.1"/>
    <property type="molecule type" value="Genomic_DNA"/>
</dbReference>
<dbReference type="PROSITE" id="PS00108">
    <property type="entry name" value="PROTEIN_KINASE_ST"/>
    <property type="match status" value="1"/>
</dbReference>
<evidence type="ECO:0000256" key="4">
    <source>
        <dbReference type="ARBA" id="ARBA00022741"/>
    </source>
</evidence>
<dbReference type="InterPro" id="IPR008271">
    <property type="entry name" value="Ser/Thr_kinase_AS"/>
</dbReference>
<dbReference type="Gene3D" id="1.10.510.10">
    <property type="entry name" value="Transferase(Phosphotransferase) domain 1"/>
    <property type="match status" value="1"/>
</dbReference>
<comment type="catalytic activity">
    <reaction evidence="7">
        <text>L-threonyl-[protein] + ATP = O-phospho-L-threonyl-[protein] + ADP + H(+)</text>
        <dbReference type="Rhea" id="RHEA:46608"/>
        <dbReference type="Rhea" id="RHEA-COMP:11060"/>
        <dbReference type="Rhea" id="RHEA-COMP:11605"/>
        <dbReference type="ChEBI" id="CHEBI:15378"/>
        <dbReference type="ChEBI" id="CHEBI:30013"/>
        <dbReference type="ChEBI" id="CHEBI:30616"/>
        <dbReference type="ChEBI" id="CHEBI:61977"/>
        <dbReference type="ChEBI" id="CHEBI:456216"/>
        <dbReference type="EC" id="2.7.11.1"/>
    </reaction>
</comment>
<dbReference type="AlphaFoldDB" id="A0A7U2I2V2"/>
<keyword evidence="6" id="KW-0067">ATP-binding</keyword>
<accession>A0A7U2I2V2</accession>
<evidence type="ECO:0000313" key="11">
    <source>
        <dbReference type="EMBL" id="QRD01266.1"/>
    </source>
</evidence>
<dbReference type="SMART" id="SM00220">
    <property type="entry name" value="S_TKc"/>
    <property type="match status" value="1"/>
</dbReference>